<accession>A0A0L8FWT0</accession>
<proteinExistence type="predicted"/>
<reference evidence="1" key="1">
    <citation type="submission" date="2015-07" db="EMBL/GenBank/DDBJ databases">
        <title>MeaNS - Measles Nucleotide Surveillance Program.</title>
        <authorList>
            <person name="Tran T."/>
            <person name="Druce J."/>
        </authorList>
    </citation>
    <scope>NUCLEOTIDE SEQUENCE</scope>
    <source>
        <strain evidence="1">UCB-OBI-ISO-001</strain>
        <tissue evidence="1">Gonad</tissue>
    </source>
</reference>
<organism evidence="1">
    <name type="scientific">Octopus bimaculoides</name>
    <name type="common">California two-spotted octopus</name>
    <dbReference type="NCBI Taxonomy" id="37653"/>
    <lineage>
        <taxon>Eukaryota</taxon>
        <taxon>Metazoa</taxon>
        <taxon>Spiralia</taxon>
        <taxon>Lophotrochozoa</taxon>
        <taxon>Mollusca</taxon>
        <taxon>Cephalopoda</taxon>
        <taxon>Coleoidea</taxon>
        <taxon>Octopodiformes</taxon>
        <taxon>Octopoda</taxon>
        <taxon>Incirrata</taxon>
        <taxon>Octopodidae</taxon>
        <taxon>Octopus</taxon>
    </lineage>
</organism>
<gene>
    <name evidence="1" type="ORF">OCBIM_22005605mg</name>
</gene>
<dbReference type="EMBL" id="KQ425671">
    <property type="protein sequence ID" value="KOF69132.1"/>
    <property type="molecule type" value="Genomic_DNA"/>
</dbReference>
<dbReference type="OrthoDB" id="6140297at2759"/>
<evidence type="ECO:0000313" key="1">
    <source>
        <dbReference type="EMBL" id="KOF69132.1"/>
    </source>
</evidence>
<dbReference type="AlphaFoldDB" id="A0A0L8FWT0"/>
<sequence length="115" mass="13382">MAVVNMVFDGRNTTITNWFDINKLKSCPWKDLIPNNVKRFGIKYNSNRPFHIGISPSCTENRGWLSILQSEGGCLYTHVQHYPEFIYSNRDSLIFWEKGYGKADTLNVLIRLRPN</sequence>
<protein>
    <submittedName>
        <fullName evidence="1">Uncharacterized protein</fullName>
    </submittedName>
</protein>
<name>A0A0L8FWT0_OCTBM</name>